<reference evidence="1" key="1">
    <citation type="submission" date="2020-11" db="EMBL/GenBank/DDBJ databases">
        <authorList>
            <consortium name="DOE Joint Genome Institute"/>
            <person name="Ahrendt S."/>
            <person name="Riley R."/>
            <person name="Andreopoulos W."/>
            <person name="Labutti K."/>
            <person name="Pangilinan J."/>
            <person name="Ruiz-Duenas F.J."/>
            <person name="Barrasa J.M."/>
            <person name="Sanchez-Garcia M."/>
            <person name="Camarero S."/>
            <person name="Miyauchi S."/>
            <person name="Serrano A."/>
            <person name="Linde D."/>
            <person name="Babiker R."/>
            <person name="Drula E."/>
            <person name="Ayuso-Fernandez I."/>
            <person name="Pacheco R."/>
            <person name="Padilla G."/>
            <person name="Ferreira P."/>
            <person name="Barriuso J."/>
            <person name="Kellner H."/>
            <person name="Castanera R."/>
            <person name="Alfaro M."/>
            <person name="Ramirez L."/>
            <person name="Pisabarro A.G."/>
            <person name="Kuo A."/>
            <person name="Tritt A."/>
            <person name="Lipzen A."/>
            <person name="He G."/>
            <person name="Yan M."/>
            <person name="Ng V."/>
            <person name="Cullen D."/>
            <person name="Martin F."/>
            <person name="Rosso M.-N."/>
            <person name="Henrissat B."/>
            <person name="Hibbett D."/>
            <person name="Martinez A.T."/>
            <person name="Grigoriev I.V."/>
        </authorList>
    </citation>
    <scope>NUCLEOTIDE SEQUENCE</scope>
    <source>
        <strain evidence="1">AH 40177</strain>
    </source>
</reference>
<accession>A0A9P5U4E0</accession>
<dbReference type="EMBL" id="JADNRY010000101">
    <property type="protein sequence ID" value="KAF9065567.1"/>
    <property type="molecule type" value="Genomic_DNA"/>
</dbReference>
<gene>
    <name evidence="1" type="ORF">BDP27DRAFT_1157645</name>
</gene>
<dbReference type="AlphaFoldDB" id="A0A9P5U4E0"/>
<name>A0A9P5U4E0_9AGAR</name>
<sequence>QPYPPPNHWIVENQAIWDLWHHQLTFARQPDARISRKPMFMLDPSQLSYDLGRDGSAIFVDADDGDMFAVVISELCHCPKILHWVNDIVLVNVVLEKNVRKEDAGSLVISGWSAGSRSRILLDFARNFEPKHKLSSAQKEEVQYKATSAFALFWNLVKSLGPQEVVEDLEDFVKKHDLYKMDTAVLRGGRTRTYAVDVDGEVPLVFRNADLAPPSGVFARNYARYVHREKQPHRWAASWTTFRDDSVAEAGGHFYLPEYGIRIRAATNKAVFWRPGDWHATSLPKLAPDEKNGPLLQCGLAIVTSARLP</sequence>
<evidence type="ECO:0000313" key="1">
    <source>
        <dbReference type="EMBL" id="KAF9065567.1"/>
    </source>
</evidence>
<feature type="non-terminal residue" evidence="1">
    <location>
        <position position="1"/>
    </location>
</feature>
<comment type="caution">
    <text evidence="1">The sequence shown here is derived from an EMBL/GenBank/DDBJ whole genome shotgun (WGS) entry which is preliminary data.</text>
</comment>
<dbReference type="OrthoDB" id="3060302at2759"/>
<evidence type="ECO:0000313" key="2">
    <source>
        <dbReference type="Proteomes" id="UP000772434"/>
    </source>
</evidence>
<feature type="non-terminal residue" evidence="1">
    <location>
        <position position="309"/>
    </location>
</feature>
<dbReference type="Proteomes" id="UP000772434">
    <property type="component" value="Unassembled WGS sequence"/>
</dbReference>
<proteinExistence type="predicted"/>
<protein>
    <submittedName>
        <fullName evidence="1">Uncharacterized protein</fullName>
    </submittedName>
</protein>
<keyword evidence="2" id="KW-1185">Reference proteome</keyword>
<organism evidence="1 2">
    <name type="scientific">Rhodocollybia butyracea</name>
    <dbReference type="NCBI Taxonomy" id="206335"/>
    <lineage>
        <taxon>Eukaryota</taxon>
        <taxon>Fungi</taxon>
        <taxon>Dikarya</taxon>
        <taxon>Basidiomycota</taxon>
        <taxon>Agaricomycotina</taxon>
        <taxon>Agaricomycetes</taxon>
        <taxon>Agaricomycetidae</taxon>
        <taxon>Agaricales</taxon>
        <taxon>Marasmiineae</taxon>
        <taxon>Omphalotaceae</taxon>
        <taxon>Rhodocollybia</taxon>
    </lineage>
</organism>